<organism evidence="3 4">
    <name type="scientific">Kitasatospora cheerisanensis KCTC 2395</name>
    <dbReference type="NCBI Taxonomy" id="1348663"/>
    <lineage>
        <taxon>Bacteria</taxon>
        <taxon>Bacillati</taxon>
        <taxon>Actinomycetota</taxon>
        <taxon>Actinomycetes</taxon>
        <taxon>Kitasatosporales</taxon>
        <taxon>Streptomycetaceae</taxon>
        <taxon>Kitasatospora</taxon>
    </lineage>
</organism>
<proteinExistence type="predicted"/>
<dbReference type="RefSeq" id="WP_084224119.1">
    <property type="nucleotide sequence ID" value="NZ_KK853997.1"/>
</dbReference>
<evidence type="ECO:0000313" key="4">
    <source>
        <dbReference type="Proteomes" id="UP000027178"/>
    </source>
</evidence>
<evidence type="ECO:0000259" key="2">
    <source>
        <dbReference type="Pfam" id="PF13613"/>
    </source>
</evidence>
<gene>
    <name evidence="3" type="ORF">KCH_76360</name>
</gene>
<evidence type="ECO:0000259" key="1">
    <source>
        <dbReference type="Pfam" id="PF01609"/>
    </source>
</evidence>
<comment type="caution">
    <text evidence="3">The sequence shown here is derived from an EMBL/GenBank/DDBJ whole genome shotgun (WGS) entry which is preliminary data.</text>
</comment>
<dbReference type="eggNOG" id="ENOG502ZCDV">
    <property type="taxonomic scope" value="Bacteria"/>
</dbReference>
<dbReference type="InterPro" id="IPR002559">
    <property type="entry name" value="Transposase_11"/>
</dbReference>
<evidence type="ECO:0000313" key="3">
    <source>
        <dbReference type="EMBL" id="KDN80587.1"/>
    </source>
</evidence>
<feature type="domain" description="Transposase Helix-turn-helix" evidence="2">
    <location>
        <begin position="47"/>
        <end position="94"/>
    </location>
</feature>
<name>A0A066YHH6_9ACTN</name>
<dbReference type="GO" id="GO:0003677">
    <property type="term" value="F:DNA binding"/>
    <property type="evidence" value="ECO:0007669"/>
    <property type="project" value="InterPro"/>
</dbReference>
<dbReference type="HOGENOM" id="CLU_092034_0_0_11"/>
<accession>A0A066YHH6</accession>
<dbReference type="OrthoDB" id="5121089at2"/>
<dbReference type="GO" id="GO:0006313">
    <property type="term" value="P:DNA transposition"/>
    <property type="evidence" value="ECO:0007669"/>
    <property type="project" value="InterPro"/>
</dbReference>
<dbReference type="Pfam" id="PF01609">
    <property type="entry name" value="DDE_Tnp_1"/>
    <property type="match status" value="1"/>
</dbReference>
<feature type="domain" description="Transposase IS4-like" evidence="1">
    <location>
        <begin position="104"/>
        <end position="254"/>
    </location>
</feature>
<dbReference type="InterPro" id="IPR027805">
    <property type="entry name" value="Transposase_HTH_dom"/>
</dbReference>
<sequence length="258" mass="28748">MQVLSAERRELIEVFTGLRPAQFRRLVKAVKYRGGQALDPSRPGRPWALSLEDRVLLVAVYYRTNLTMRQLGPLFGVSPAATHRIIDRHSPFLALARSRRHPTADDVVIVDGTLVPTQDRSVAAPSKNYQHSANLQILIDAHTRLVLAVGRPVPGNRNDCQAFADSGVDAACGDAVVLADGAYRGTGTLIPHRRRPGQDLPDWQKVDNRSHRRVRARVEHAISRMKNWKILRACRRRGLAVYWAASGIARMHNLALTG</sequence>
<reference evidence="3 4" key="1">
    <citation type="submission" date="2014-05" db="EMBL/GenBank/DDBJ databases">
        <title>Draft Genome Sequence of Kitasatospora cheerisanensis KCTC 2395.</title>
        <authorList>
            <person name="Nam D.H."/>
        </authorList>
    </citation>
    <scope>NUCLEOTIDE SEQUENCE [LARGE SCALE GENOMIC DNA]</scope>
    <source>
        <strain evidence="3 4">KCTC 2395</strain>
    </source>
</reference>
<dbReference type="GO" id="GO:0004803">
    <property type="term" value="F:transposase activity"/>
    <property type="evidence" value="ECO:0007669"/>
    <property type="project" value="InterPro"/>
</dbReference>
<dbReference type="Proteomes" id="UP000027178">
    <property type="component" value="Unassembled WGS sequence"/>
</dbReference>
<keyword evidence="4" id="KW-1185">Reference proteome</keyword>
<dbReference type="Pfam" id="PF13613">
    <property type="entry name" value="HTH_Tnp_4"/>
    <property type="match status" value="1"/>
</dbReference>
<protein>
    <submittedName>
        <fullName evidence="3">Transposase</fullName>
    </submittedName>
</protein>
<dbReference type="EMBL" id="JNBY01000169">
    <property type="protein sequence ID" value="KDN80587.1"/>
    <property type="molecule type" value="Genomic_DNA"/>
</dbReference>
<dbReference type="PATRIC" id="fig|1348663.4.peg.7382"/>
<dbReference type="AlphaFoldDB" id="A0A066YHH6"/>